<accession>A0A5Q2Q5W1</accession>
<dbReference type="GO" id="GO:0006281">
    <property type="term" value="P:DNA repair"/>
    <property type="evidence" value="ECO:0007669"/>
    <property type="project" value="TreeGrafter"/>
</dbReference>
<dbReference type="Pfam" id="PF00702">
    <property type="entry name" value="Hydrolase"/>
    <property type="match status" value="1"/>
</dbReference>
<dbReference type="CDD" id="cd07505">
    <property type="entry name" value="HAD_BPGM-like"/>
    <property type="match status" value="1"/>
</dbReference>
<dbReference type="InterPro" id="IPR023214">
    <property type="entry name" value="HAD_sf"/>
</dbReference>
<name>A0A5Q2Q5W1_9GAMM</name>
<dbReference type="Gene3D" id="3.40.50.1000">
    <property type="entry name" value="HAD superfamily/HAD-like"/>
    <property type="match status" value="1"/>
</dbReference>
<organism evidence="1 2">
    <name type="scientific">Litorivicinus lipolyticus</name>
    <dbReference type="NCBI Taxonomy" id="418701"/>
    <lineage>
        <taxon>Bacteria</taxon>
        <taxon>Pseudomonadati</taxon>
        <taxon>Pseudomonadota</taxon>
        <taxon>Gammaproteobacteria</taxon>
        <taxon>Oceanospirillales</taxon>
        <taxon>Litorivicinaceae</taxon>
        <taxon>Litorivicinus</taxon>
    </lineage>
</organism>
<dbReference type="SUPFAM" id="SSF56784">
    <property type="entry name" value="HAD-like"/>
    <property type="match status" value="1"/>
</dbReference>
<keyword evidence="2" id="KW-1185">Reference proteome</keyword>
<dbReference type="RefSeq" id="WP_153712542.1">
    <property type="nucleotide sequence ID" value="NZ_CP045871.1"/>
</dbReference>
<dbReference type="AlphaFoldDB" id="A0A5Q2Q5W1"/>
<evidence type="ECO:0000313" key="1">
    <source>
        <dbReference type="EMBL" id="QGG79038.1"/>
    </source>
</evidence>
<dbReference type="SFLD" id="SFLDG01129">
    <property type="entry name" value="C1.5:_HAD__Beta-PGM__Phosphata"/>
    <property type="match status" value="1"/>
</dbReference>
<dbReference type="PANTHER" id="PTHR43434:SF3">
    <property type="entry name" value="GMP_IMP NUCLEOTIDASE YRFG"/>
    <property type="match status" value="1"/>
</dbReference>
<keyword evidence="1" id="KW-0378">Hydrolase</keyword>
<evidence type="ECO:0000313" key="2">
    <source>
        <dbReference type="Proteomes" id="UP000388235"/>
    </source>
</evidence>
<dbReference type="GO" id="GO:0005829">
    <property type="term" value="C:cytosol"/>
    <property type="evidence" value="ECO:0007669"/>
    <property type="project" value="TreeGrafter"/>
</dbReference>
<gene>
    <name evidence="1" type="ORF">GH975_00090</name>
</gene>
<dbReference type="OrthoDB" id="9773910at2"/>
<dbReference type="InterPro" id="IPR050155">
    <property type="entry name" value="HAD-like_hydrolase_sf"/>
</dbReference>
<dbReference type="PANTHER" id="PTHR43434">
    <property type="entry name" value="PHOSPHOGLYCOLATE PHOSPHATASE"/>
    <property type="match status" value="1"/>
</dbReference>
<dbReference type="KEGG" id="llp:GH975_00090"/>
<dbReference type="GO" id="GO:0008967">
    <property type="term" value="F:phosphoglycolate phosphatase activity"/>
    <property type="evidence" value="ECO:0007669"/>
    <property type="project" value="TreeGrafter"/>
</dbReference>
<dbReference type="SFLD" id="SFLDS00003">
    <property type="entry name" value="Haloacid_Dehalogenase"/>
    <property type="match status" value="1"/>
</dbReference>
<sequence length="224" mass="25943">MIDWNRIDTLLLDMDGTLLDLHFDDHFWLQFMPTFLPEAHAYSPERLDIEFHTPMRTTRGTLDWYCVDHWTEHLSMPVMDAMARHRHLIRWRPGSTDFLRLARKAGLKLLIATNAHRAVWQLKADTLDLIHFVDGVVSSHDYGQPKEAEHFWQSLAREQSLDLSRCAFFDDSEAVLDSAHRHGVGTVVGIDHPNSYRDPRQFNAHVQIRDFSDLAPSLRLAHGG</sequence>
<proteinExistence type="predicted"/>
<protein>
    <submittedName>
        <fullName evidence="1">HAD-IA family hydrolase</fullName>
    </submittedName>
</protein>
<dbReference type="NCBIfam" id="TIGR01509">
    <property type="entry name" value="HAD-SF-IA-v3"/>
    <property type="match status" value="1"/>
</dbReference>
<dbReference type="InterPro" id="IPR036412">
    <property type="entry name" value="HAD-like_sf"/>
</dbReference>
<dbReference type="EMBL" id="CP045871">
    <property type="protein sequence ID" value="QGG79038.1"/>
    <property type="molecule type" value="Genomic_DNA"/>
</dbReference>
<reference evidence="1 2" key="1">
    <citation type="submission" date="2019-11" db="EMBL/GenBank/DDBJ databases">
        <authorList>
            <person name="Khan S.A."/>
            <person name="Jeon C.O."/>
            <person name="Chun B.H."/>
        </authorList>
    </citation>
    <scope>NUCLEOTIDE SEQUENCE [LARGE SCALE GENOMIC DNA]</scope>
    <source>
        <strain evidence="1 2">IMCC 1097</strain>
    </source>
</reference>
<dbReference type="Proteomes" id="UP000388235">
    <property type="component" value="Chromosome"/>
</dbReference>
<dbReference type="InterPro" id="IPR006439">
    <property type="entry name" value="HAD-SF_hydro_IA"/>
</dbReference>